<dbReference type="STRING" id="641665.GCA_002104455_01653"/>
<gene>
    <name evidence="1" type="ORF">SAMN05216262_102281</name>
</gene>
<organism evidence="1 2">
    <name type="scientific">Colwellia chukchiensis</name>
    <dbReference type="NCBI Taxonomy" id="641665"/>
    <lineage>
        <taxon>Bacteria</taxon>
        <taxon>Pseudomonadati</taxon>
        <taxon>Pseudomonadota</taxon>
        <taxon>Gammaproteobacteria</taxon>
        <taxon>Alteromonadales</taxon>
        <taxon>Colwelliaceae</taxon>
        <taxon>Colwellia</taxon>
    </lineage>
</organism>
<name>A0A1H7JLG5_9GAMM</name>
<proteinExistence type="predicted"/>
<accession>A0A1H7JLG5</accession>
<sequence length="117" mass="13237">MLYSSSERKSTITAVERKASEPFANVVYMLNFWLDGKMWQSESLFNDIKAAINKLSHAWCEISASESIIIQELSDGLFQATLTAFMNAEQTLQKDINAKLEEIALFQAFLQASANRH</sequence>
<evidence type="ECO:0000313" key="1">
    <source>
        <dbReference type="EMBL" id="SEK75473.1"/>
    </source>
</evidence>
<protein>
    <submittedName>
        <fullName evidence="1">Uncharacterized protein</fullName>
    </submittedName>
</protein>
<dbReference type="AlphaFoldDB" id="A0A1H7JLG5"/>
<dbReference type="RefSeq" id="WP_085283433.1">
    <property type="nucleotide sequence ID" value="NZ_FOBI01000002.1"/>
</dbReference>
<dbReference type="EMBL" id="FOBI01000002">
    <property type="protein sequence ID" value="SEK75473.1"/>
    <property type="molecule type" value="Genomic_DNA"/>
</dbReference>
<dbReference type="Proteomes" id="UP000199297">
    <property type="component" value="Unassembled WGS sequence"/>
</dbReference>
<evidence type="ECO:0000313" key="2">
    <source>
        <dbReference type="Proteomes" id="UP000199297"/>
    </source>
</evidence>
<reference evidence="2" key="1">
    <citation type="submission" date="2016-10" db="EMBL/GenBank/DDBJ databases">
        <authorList>
            <person name="Varghese N."/>
            <person name="Submissions S."/>
        </authorList>
    </citation>
    <scope>NUCLEOTIDE SEQUENCE [LARGE SCALE GENOMIC DNA]</scope>
    <source>
        <strain evidence="2">CGMCC 1.9127</strain>
    </source>
</reference>
<keyword evidence="2" id="KW-1185">Reference proteome</keyword>